<dbReference type="Pfam" id="PF01367">
    <property type="entry name" value="5_3_exonuc"/>
    <property type="match status" value="1"/>
</dbReference>
<dbReference type="InterPro" id="IPR036279">
    <property type="entry name" value="5-3_exonuclease_C_sf"/>
</dbReference>
<dbReference type="InterPro" id="IPR029060">
    <property type="entry name" value="PIN-like_dom_sf"/>
</dbReference>
<comment type="caution">
    <text evidence="7">The sequence shown here is derived from an EMBL/GenBank/DDBJ whole genome shotgun (WGS) entry which is preliminary data.</text>
</comment>
<keyword evidence="1" id="KW-0540">Nuclease</keyword>
<gene>
    <name evidence="7" type="primary">xni</name>
    <name evidence="7" type="ORF">GCM10007895_05310</name>
</gene>
<dbReference type="SMART" id="SM00279">
    <property type="entry name" value="HhH2"/>
    <property type="match status" value="1"/>
</dbReference>
<evidence type="ECO:0000256" key="1">
    <source>
        <dbReference type="ARBA" id="ARBA00022722"/>
    </source>
</evidence>
<dbReference type="SMART" id="SM00475">
    <property type="entry name" value="53EXOc"/>
    <property type="match status" value="1"/>
</dbReference>
<dbReference type="InterPro" id="IPR008918">
    <property type="entry name" value="HhH2"/>
</dbReference>
<dbReference type="Gene3D" id="3.40.50.1010">
    <property type="entry name" value="5'-nuclease"/>
    <property type="match status" value="1"/>
</dbReference>
<keyword evidence="4" id="KW-0630">Potassium</keyword>
<dbReference type="InterPro" id="IPR002421">
    <property type="entry name" value="5-3_exonuclease"/>
</dbReference>
<keyword evidence="8" id="KW-1185">Reference proteome</keyword>
<organism evidence="7 8">
    <name type="scientific">Paraferrimonas sedimenticola</name>
    <dbReference type="NCBI Taxonomy" id="375674"/>
    <lineage>
        <taxon>Bacteria</taxon>
        <taxon>Pseudomonadati</taxon>
        <taxon>Pseudomonadota</taxon>
        <taxon>Gammaproteobacteria</taxon>
        <taxon>Alteromonadales</taxon>
        <taxon>Ferrimonadaceae</taxon>
        <taxon>Paraferrimonas</taxon>
    </lineage>
</organism>
<dbReference type="NCBIfam" id="NF007017">
    <property type="entry name" value="PRK09482.1"/>
    <property type="match status" value="1"/>
</dbReference>
<keyword evidence="2 7" id="KW-0255">Endonuclease</keyword>
<reference evidence="7" key="2">
    <citation type="submission" date="2023-01" db="EMBL/GenBank/DDBJ databases">
        <title>Draft genome sequence of Paraferrimonas sedimenticola strain NBRC 101628.</title>
        <authorList>
            <person name="Sun Q."/>
            <person name="Mori K."/>
        </authorList>
    </citation>
    <scope>NUCLEOTIDE SEQUENCE</scope>
    <source>
        <strain evidence="7">NBRC 101628</strain>
    </source>
</reference>
<dbReference type="PANTHER" id="PTHR42646">
    <property type="entry name" value="FLAP ENDONUCLEASE XNI"/>
    <property type="match status" value="1"/>
</dbReference>
<dbReference type="CDD" id="cd09859">
    <property type="entry name" value="PIN_53EXO"/>
    <property type="match status" value="1"/>
</dbReference>
<keyword evidence="3" id="KW-0378">Hydrolase</keyword>
<dbReference type="InterPro" id="IPR020045">
    <property type="entry name" value="DNA_polI_H3TH"/>
</dbReference>
<dbReference type="FunFam" id="1.10.150.20:FF:000003">
    <property type="entry name" value="DNA polymerase I"/>
    <property type="match status" value="1"/>
</dbReference>
<dbReference type="SUPFAM" id="SSF88723">
    <property type="entry name" value="PIN domain-like"/>
    <property type="match status" value="1"/>
</dbReference>
<dbReference type="GO" id="GO:0017108">
    <property type="term" value="F:5'-flap endonuclease activity"/>
    <property type="evidence" value="ECO:0007669"/>
    <property type="project" value="InterPro"/>
</dbReference>
<dbReference type="InterPro" id="IPR020046">
    <property type="entry name" value="5-3_exonucl_a-hlix_arch_N"/>
</dbReference>
<dbReference type="EMBL" id="BSNC01000001">
    <property type="protein sequence ID" value="GLP95225.1"/>
    <property type="molecule type" value="Genomic_DNA"/>
</dbReference>
<dbReference type="GO" id="GO:0003677">
    <property type="term" value="F:DNA binding"/>
    <property type="evidence" value="ECO:0007669"/>
    <property type="project" value="UniProtKB-KW"/>
</dbReference>
<dbReference type="Pfam" id="PF02739">
    <property type="entry name" value="5_3_exonuc_N"/>
    <property type="match status" value="1"/>
</dbReference>
<dbReference type="CDD" id="cd09898">
    <property type="entry name" value="H3TH_53EXO"/>
    <property type="match status" value="1"/>
</dbReference>
<proteinExistence type="predicted"/>
<protein>
    <submittedName>
        <fullName evidence="7">Flap endonuclease Xni</fullName>
    </submittedName>
</protein>
<dbReference type="PANTHER" id="PTHR42646:SF2">
    <property type="entry name" value="5'-3' EXONUCLEASE FAMILY PROTEIN"/>
    <property type="match status" value="1"/>
</dbReference>
<dbReference type="GO" id="GO:0008409">
    <property type="term" value="F:5'-3' exonuclease activity"/>
    <property type="evidence" value="ECO:0007669"/>
    <property type="project" value="InterPro"/>
</dbReference>
<keyword evidence="5" id="KW-0238">DNA-binding</keyword>
<dbReference type="RefSeq" id="WP_095505764.1">
    <property type="nucleotide sequence ID" value="NZ_BSNC01000001.1"/>
</dbReference>
<dbReference type="AlphaFoldDB" id="A0AA37RR83"/>
<evidence type="ECO:0000256" key="2">
    <source>
        <dbReference type="ARBA" id="ARBA00022759"/>
    </source>
</evidence>
<evidence type="ECO:0000256" key="3">
    <source>
        <dbReference type="ARBA" id="ARBA00022801"/>
    </source>
</evidence>
<dbReference type="GO" id="GO:0033567">
    <property type="term" value="P:DNA replication, Okazaki fragment processing"/>
    <property type="evidence" value="ECO:0007669"/>
    <property type="project" value="InterPro"/>
</dbReference>
<accession>A0AA37RR83</accession>
<feature type="domain" description="5'-3' exonuclease" evidence="6">
    <location>
        <begin position="4"/>
        <end position="251"/>
    </location>
</feature>
<dbReference type="Gene3D" id="1.10.150.20">
    <property type="entry name" value="5' to 3' exonuclease, C-terminal subdomain"/>
    <property type="match status" value="1"/>
</dbReference>
<dbReference type="InterPro" id="IPR038969">
    <property type="entry name" value="FEN"/>
</dbReference>
<evidence type="ECO:0000313" key="8">
    <source>
        <dbReference type="Proteomes" id="UP001161422"/>
    </source>
</evidence>
<evidence type="ECO:0000313" key="7">
    <source>
        <dbReference type="EMBL" id="GLP95225.1"/>
    </source>
</evidence>
<name>A0AA37RR83_9GAMM</name>
<dbReference type="Proteomes" id="UP001161422">
    <property type="component" value="Unassembled WGS sequence"/>
</dbReference>
<evidence type="ECO:0000259" key="6">
    <source>
        <dbReference type="SMART" id="SM00475"/>
    </source>
</evidence>
<reference evidence="7" key="1">
    <citation type="journal article" date="2014" name="Int. J. Syst. Evol. Microbiol.">
        <title>Complete genome sequence of Corynebacterium casei LMG S-19264T (=DSM 44701T), isolated from a smear-ripened cheese.</title>
        <authorList>
            <consortium name="US DOE Joint Genome Institute (JGI-PGF)"/>
            <person name="Walter F."/>
            <person name="Albersmeier A."/>
            <person name="Kalinowski J."/>
            <person name="Ruckert C."/>
        </authorList>
    </citation>
    <scope>NUCLEOTIDE SEQUENCE</scope>
    <source>
        <strain evidence="7">NBRC 101628</strain>
    </source>
</reference>
<evidence type="ECO:0000256" key="5">
    <source>
        <dbReference type="ARBA" id="ARBA00023125"/>
    </source>
</evidence>
<dbReference type="SUPFAM" id="SSF47807">
    <property type="entry name" value="5' to 3' exonuclease, C-terminal subdomain"/>
    <property type="match status" value="1"/>
</dbReference>
<sequence length="251" mass="28355">MSQAHVLLVDGLNLVRRIHAAQPEQPAQQFAERVSQALNKLKRGQSASHLLLVWDGDRNSWRKQLYPHYKAGRNPMPESLSNNLEMLRLHCQQAGFQSLQAPQEADDAIASIALALRKHEISTTIVSTDKGFSPLLDKGVKLWDHFNSKAIDAEAVEHRFQLPPKMLTQYWALAGDSGNKIPGVTGIGNKTALQLLQRYRSVKGVYQHLDELPQGQQKKLNDGKEMARLSYQLVQLKTDLTFNLKLNQYRC</sequence>
<evidence type="ECO:0000256" key="4">
    <source>
        <dbReference type="ARBA" id="ARBA00022958"/>
    </source>
</evidence>